<evidence type="ECO:0000256" key="4">
    <source>
        <dbReference type="ARBA" id="ARBA00023136"/>
    </source>
</evidence>
<keyword evidence="8" id="KW-1185">Reference proteome</keyword>
<evidence type="ECO:0000313" key="7">
    <source>
        <dbReference type="EMBL" id="KAK4495656.1"/>
    </source>
</evidence>
<feature type="transmembrane region" description="Helical" evidence="6">
    <location>
        <begin position="93"/>
        <end position="116"/>
    </location>
</feature>
<protein>
    <submittedName>
        <fullName evidence="7">Uncharacterized protein</fullName>
    </submittedName>
</protein>
<dbReference type="Pfam" id="PF14880">
    <property type="entry name" value="COX14"/>
    <property type="match status" value="1"/>
</dbReference>
<comment type="caution">
    <text evidence="7">The sequence shown here is derived from an EMBL/GenBank/DDBJ whole genome shotgun (WGS) entry which is preliminary data.</text>
</comment>
<dbReference type="InterPro" id="IPR029208">
    <property type="entry name" value="COX14"/>
</dbReference>
<accession>A0ABR0E373</accession>
<dbReference type="Proteomes" id="UP001305779">
    <property type="component" value="Unassembled WGS sequence"/>
</dbReference>
<sequence>MARSPSEATRFTSTGPYASTKPSGSMSFTGNPEAVSSGTQIDFGSAPAGETAQQKIARLRAAAALAKRGNESSFDKTVRIGRRWADRAHRVTALSLVGFTVLSAAVATAGITDMLLHNRRRRNEWLAEKQAESARELAIAKQALDQGRASEDQMLLINRERAAEEAAEAKRNQPGIFKRTTNWMFGGLSQEEQKGGRLGAAASGSQSTIDEVKQVSSSIADEGRGVLQAVSNKVESHRREGEAVQEFINPAGGPLDRQAQAITNAASRSWTSWITGR</sequence>
<evidence type="ECO:0000313" key="8">
    <source>
        <dbReference type="Proteomes" id="UP001305779"/>
    </source>
</evidence>
<evidence type="ECO:0000256" key="1">
    <source>
        <dbReference type="ARBA" id="ARBA00004167"/>
    </source>
</evidence>
<evidence type="ECO:0000256" key="3">
    <source>
        <dbReference type="ARBA" id="ARBA00022989"/>
    </source>
</evidence>
<feature type="compositionally biased region" description="Polar residues" evidence="5">
    <location>
        <begin position="1"/>
        <end position="42"/>
    </location>
</feature>
<evidence type="ECO:0000256" key="5">
    <source>
        <dbReference type="SAM" id="MobiDB-lite"/>
    </source>
</evidence>
<reference evidence="7 8" key="1">
    <citation type="journal article" date="2023" name="G3 (Bethesda)">
        <title>A chromosome-level genome assembly of Zasmidium syzygii isolated from banana leaves.</title>
        <authorList>
            <person name="van Westerhoven A.C."/>
            <person name="Mehrabi R."/>
            <person name="Talebi R."/>
            <person name="Steentjes M.B.F."/>
            <person name="Corcolon B."/>
            <person name="Chong P.A."/>
            <person name="Kema G.H.J."/>
            <person name="Seidl M.F."/>
        </authorList>
    </citation>
    <scope>NUCLEOTIDE SEQUENCE [LARGE SCALE GENOMIC DNA]</scope>
    <source>
        <strain evidence="7 8">P124</strain>
    </source>
</reference>
<keyword evidence="4 6" id="KW-0472">Membrane</keyword>
<proteinExistence type="predicted"/>
<dbReference type="EMBL" id="JAXOVC010000011">
    <property type="protein sequence ID" value="KAK4495656.1"/>
    <property type="molecule type" value="Genomic_DNA"/>
</dbReference>
<keyword evidence="2 6" id="KW-0812">Transmembrane</keyword>
<feature type="region of interest" description="Disordered" evidence="5">
    <location>
        <begin position="1"/>
        <end position="49"/>
    </location>
</feature>
<gene>
    <name evidence="7" type="ORF">PRZ48_012924</name>
</gene>
<organism evidence="7 8">
    <name type="scientific">Zasmidium cellare</name>
    <name type="common">Wine cellar mold</name>
    <name type="synonym">Racodium cellare</name>
    <dbReference type="NCBI Taxonomy" id="395010"/>
    <lineage>
        <taxon>Eukaryota</taxon>
        <taxon>Fungi</taxon>
        <taxon>Dikarya</taxon>
        <taxon>Ascomycota</taxon>
        <taxon>Pezizomycotina</taxon>
        <taxon>Dothideomycetes</taxon>
        <taxon>Dothideomycetidae</taxon>
        <taxon>Mycosphaerellales</taxon>
        <taxon>Mycosphaerellaceae</taxon>
        <taxon>Zasmidium</taxon>
    </lineage>
</organism>
<name>A0ABR0E373_ZASCE</name>
<comment type="subcellular location">
    <subcellularLocation>
        <location evidence="1">Membrane</location>
        <topology evidence="1">Single-pass membrane protein</topology>
    </subcellularLocation>
</comment>
<evidence type="ECO:0000256" key="2">
    <source>
        <dbReference type="ARBA" id="ARBA00022692"/>
    </source>
</evidence>
<evidence type="ECO:0000256" key="6">
    <source>
        <dbReference type="SAM" id="Phobius"/>
    </source>
</evidence>
<keyword evidence="3 6" id="KW-1133">Transmembrane helix</keyword>